<name>A0ABT5BD24_9BACT</name>
<gene>
    <name evidence="1" type="ORF">POL58_30110</name>
</gene>
<evidence type="ECO:0000313" key="1">
    <source>
        <dbReference type="EMBL" id="MDC0672039.1"/>
    </source>
</evidence>
<dbReference type="EMBL" id="JAQNDN010000019">
    <property type="protein sequence ID" value="MDC0672039.1"/>
    <property type="molecule type" value="Genomic_DNA"/>
</dbReference>
<dbReference type="Proteomes" id="UP001217838">
    <property type="component" value="Unassembled WGS sequence"/>
</dbReference>
<keyword evidence="2" id="KW-1185">Reference proteome</keyword>
<proteinExistence type="predicted"/>
<reference evidence="1 2" key="1">
    <citation type="submission" date="2022-11" db="EMBL/GenBank/DDBJ databases">
        <title>Minimal conservation of predation-associated metabolite biosynthetic gene clusters underscores biosynthetic potential of Myxococcota including descriptions for ten novel species: Archangium lansinium sp. nov., Myxococcus landrumus sp. nov., Nannocystis bai.</title>
        <authorList>
            <person name="Ahearne A."/>
            <person name="Stevens C."/>
            <person name="Dowd S."/>
        </authorList>
    </citation>
    <scope>NUCLEOTIDE SEQUENCE [LARGE SCALE GENOMIC DNA]</scope>
    <source>
        <strain evidence="1 2">NCELM</strain>
    </source>
</reference>
<accession>A0ABT5BD24</accession>
<evidence type="ECO:0000313" key="2">
    <source>
        <dbReference type="Proteomes" id="UP001217838"/>
    </source>
</evidence>
<organism evidence="1 2">
    <name type="scientific">Nannocystis radixulma</name>
    <dbReference type="NCBI Taxonomy" id="2995305"/>
    <lineage>
        <taxon>Bacteria</taxon>
        <taxon>Pseudomonadati</taxon>
        <taxon>Myxococcota</taxon>
        <taxon>Polyangia</taxon>
        <taxon>Nannocystales</taxon>
        <taxon>Nannocystaceae</taxon>
        <taxon>Nannocystis</taxon>
    </lineage>
</organism>
<comment type="caution">
    <text evidence="1">The sequence shown here is derived from an EMBL/GenBank/DDBJ whole genome shotgun (WGS) entry which is preliminary data.</text>
</comment>
<sequence length="196" mass="21602">MRRTSKVLALGIAVGVTLAVIFRAFVLDPARWIGADSLVLLASDDCAFSNDLYQQIRATPKLAERVQVVPIDGGHSDRPTVRMMCGTALAQLRSRGVWQLRLLPDNWACGALIAYGNETHTKHFLYYPAWMKGPQPLEDGDLLPALAERGLQYDGKTNTLWLLGEELPASRKQSLTTKPVDDDNPLSHAVGHTIGW</sequence>
<protein>
    <submittedName>
        <fullName evidence="1">Uncharacterized protein</fullName>
    </submittedName>
</protein>